<dbReference type="PANTHER" id="PTHR11933">
    <property type="entry name" value="TRNA 5-METHYLAMINOMETHYL-2-THIOURIDYLATE -METHYLTRANSFERASE"/>
    <property type="match status" value="1"/>
</dbReference>
<dbReference type="Proteomes" id="UP000277424">
    <property type="component" value="Unassembled WGS sequence"/>
</dbReference>
<evidence type="ECO:0000256" key="5">
    <source>
        <dbReference type="ARBA" id="ARBA00022840"/>
    </source>
</evidence>
<keyword evidence="6 9" id="KW-0694">RNA-binding</keyword>
<dbReference type="OrthoDB" id="9800696at2"/>
<dbReference type="GO" id="GO:0103016">
    <property type="term" value="F:tRNA-uridine 2-sulfurtransferase activity"/>
    <property type="evidence" value="ECO:0007669"/>
    <property type="project" value="UniProtKB-EC"/>
</dbReference>
<evidence type="ECO:0000256" key="1">
    <source>
        <dbReference type="ARBA" id="ARBA00022555"/>
    </source>
</evidence>
<dbReference type="EC" id="2.8.1.13" evidence="9"/>
<feature type="binding site" evidence="9">
    <location>
        <position position="44"/>
    </location>
    <ligand>
        <name>ATP</name>
        <dbReference type="ChEBI" id="CHEBI:30616"/>
    </ligand>
</feature>
<dbReference type="CDD" id="cd01998">
    <property type="entry name" value="MnmA_TRMU-like"/>
    <property type="match status" value="1"/>
</dbReference>
<sequence>MNSLGIDKRPADTRVVVAMSGGVDSSVTAALLHEQGYEVIGITLQLYDHGMALQKKGACCAGQDIYDARQVCDRLGIPHYVLDYESAFREAVIDDFADAYLRGETPIPCVRCNQRVKFRDLLQTARDLGGEVLATGHYVQRAMGPAGPELRRAVDPNRDQSYFLFATTGEQLDYLRFPLGGMEKPAVRALAQRFGLEVADKPDSQDICFVPTGRYGDVVQKLRPGAVEAGEIVHVDGTVLGRHDGVIHYTVGQRKGLGIGGRVESTDALYVVRIEPEAHRVVVGPREALAKPGVTLTEVNWLAAPDAGGIPVLVKLRSAMAPVPALVRATPAGASVSFDDPQYGVSPGQACVFYDRDSGERVLGGGWILREEQALAA</sequence>
<reference evidence="12 13" key="1">
    <citation type="submission" date="2018-10" db="EMBL/GenBank/DDBJ databases">
        <title>Comparative analysis of microorganisms from saline springs in Andes Mountain Range, Colombia.</title>
        <authorList>
            <person name="Rubin E."/>
        </authorList>
    </citation>
    <scope>NUCLEOTIDE SEQUENCE [LARGE SCALE GENOMIC DNA]</scope>
    <source>
        <strain evidence="12 13">USBA 36</strain>
    </source>
</reference>
<feature type="binding site" evidence="9">
    <location>
        <begin position="18"/>
        <end position="25"/>
    </location>
    <ligand>
        <name>ATP</name>
        <dbReference type="ChEBI" id="CHEBI:30616"/>
    </ligand>
</feature>
<dbReference type="Gene3D" id="2.40.30.10">
    <property type="entry name" value="Translation factors"/>
    <property type="match status" value="1"/>
</dbReference>
<feature type="binding site" evidence="9">
    <location>
        <position position="136"/>
    </location>
    <ligand>
        <name>ATP</name>
        <dbReference type="ChEBI" id="CHEBI:30616"/>
    </ligand>
</feature>
<evidence type="ECO:0000256" key="7">
    <source>
        <dbReference type="ARBA" id="ARBA00023157"/>
    </source>
</evidence>
<feature type="domain" description="tRNA-specific 2-thiouridylase MnmA-like central" evidence="11">
    <location>
        <begin position="227"/>
        <end position="284"/>
    </location>
</feature>
<dbReference type="GO" id="GO:0000049">
    <property type="term" value="F:tRNA binding"/>
    <property type="evidence" value="ECO:0007669"/>
    <property type="project" value="UniProtKB-KW"/>
</dbReference>
<keyword evidence="7" id="KW-1015">Disulfide bond</keyword>
<evidence type="ECO:0000256" key="2">
    <source>
        <dbReference type="ARBA" id="ARBA00022679"/>
    </source>
</evidence>
<keyword evidence="2 9" id="KW-0808">Transferase</keyword>
<evidence type="ECO:0000313" key="13">
    <source>
        <dbReference type="Proteomes" id="UP000277424"/>
    </source>
</evidence>
<dbReference type="InterPro" id="IPR046885">
    <property type="entry name" value="MnmA-like_C"/>
</dbReference>
<evidence type="ECO:0000256" key="3">
    <source>
        <dbReference type="ARBA" id="ARBA00022694"/>
    </source>
</evidence>
<organism evidence="12 13">
    <name type="scientific">Oceanibaculum indicum</name>
    <dbReference type="NCBI Taxonomy" id="526216"/>
    <lineage>
        <taxon>Bacteria</taxon>
        <taxon>Pseudomonadati</taxon>
        <taxon>Pseudomonadota</taxon>
        <taxon>Alphaproteobacteria</taxon>
        <taxon>Rhodospirillales</taxon>
        <taxon>Oceanibaculaceae</taxon>
        <taxon>Oceanibaculum</taxon>
    </lineage>
</organism>
<dbReference type="Gene3D" id="3.40.50.620">
    <property type="entry name" value="HUPs"/>
    <property type="match status" value="1"/>
</dbReference>
<keyword evidence="3 9" id="KW-0819">tRNA processing</keyword>
<accession>A0A420WNA6</accession>
<dbReference type="Pfam" id="PF20258">
    <property type="entry name" value="tRNA_Me_trans_C"/>
    <property type="match status" value="1"/>
</dbReference>
<comment type="catalytic activity">
    <reaction evidence="8 9">
        <text>S-sulfanyl-L-cysteinyl-[protein] + uridine(34) in tRNA + AH2 + ATP = 2-thiouridine(34) in tRNA + L-cysteinyl-[protein] + A + AMP + diphosphate + H(+)</text>
        <dbReference type="Rhea" id="RHEA:47032"/>
        <dbReference type="Rhea" id="RHEA-COMP:10131"/>
        <dbReference type="Rhea" id="RHEA-COMP:11726"/>
        <dbReference type="Rhea" id="RHEA-COMP:11727"/>
        <dbReference type="Rhea" id="RHEA-COMP:11728"/>
        <dbReference type="ChEBI" id="CHEBI:13193"/>
        <dbReference type="ChEBI" id="CHEBI:15378"/>
        <dbReference type="ChEBI" id="CHEBI:17499"/>
        <dbReference type="ChEBI" id="CHEBI:29950"/>
        <dbReference type="ChEBI" id="CHEBI:30616"/>
        <dbReference type="ChEBI" id="CHEBI:33019"/>
        <dbReference type="ChEBI" id="CHEBI:61963"/>
        <dbReference type="ChEBI" id="CHEBI:65315"/>
        <dbReference type="ChEBI" id="CHEBI:87170"/>
        <dbReference type="ChEBI" id="CHEBI:456215"/>
        <dbReference type="EC" id="2.8.1.13"/>
    </reaction>
</comment>
<dbReference type="Pfam" id="PF03054">
    <property type="entry name" value="tRNA_Me_trans"/>
    <property type="match status" value="1"/>
</dbReference>
<feature type="active site" description="Cysteine persulfide intermediate" evidence="9">
    <location>
        <position position="208"/>
    </location>
</feature>
<comment type="caution">
    <text evidence="9">Lacks conserved residue(s) required for the propagation of feature annotation.</text>
</comment>
<evidence type="ECO:0000256" key="8">
    <source>
        <dbReference type="ARBA" id="ARBA00051542"/>
    </source>
</evidence>
<evidence type="ECO:0000259" key="10">
    <source>
        <dbReference type="Pfam" id="PF20258"/>
    </source>
</evidence>
<dbReference type="PANTHER" id="PTHR11933:SF5">
    <property type="entry name" value="MITOCHONDRIAL TRNA-SPECIFIC 2-THIOURIDYLASE 1"/>
    <property type="match status" value="1"/>
</dbReference>
<evidence type="ECO:0000313" key="12">
    <source>
        <dbReference type="EMBL" id="RKQ72460.1"/>
    </source>
</evidence>
<dbReference type="NCBIfam" id="NF001138">
    <property type="entry name" value="PRK00143.1"/>
    <property type="match status" value="1"/>
</dbReference>
<gene>
    <name evidence="9" type="primary">mnmA</name>
    <name evidence="12" type="ORF">BCL74_0226</name>
</gene>
<dbReference type="RefSeq" id="WP_008942783.1">
    <property type="nucleotide sequence ID" value="NZ_RBIG01000001.1"/>
</dbReference>
<name>A0A420WNA6_9PROT</name>
<feature type="domain" description="tRNA-specific 2-thiouridylase MnmA-like C-terminal" evidence="10">
    <location>
        <begin position="294"/>
        <end position="368"/>
    </location>
</feature>
<dbReference type="AlphaFoldDB" id="A0A420WNA6"/>
<dbReference type="Gene3D" id="2.30.30.280">
    <property type="entry name" value="Adenine nucleotide alpha hydrolases-like domains"/>
    <property type="match status" value="1"/>
</dbReference>
<feature type="site" description="Interaction with tRNA" evidence="9">
    <location>
        <position position="349"/>
    </location>
</feature>
<comment type="caution">
    <text evidence="12">The sequence shown here is derived from an EMBL/GenBank/DDBJ whole genome shotgun (WGS) entry which is preliminary data.</text>
</comment>
<feature type="region of interest" description="Interaction with tRNA" evidence="9">
    <location>
        <begin position="158"/>
        <end position="160"/>
    </location>
</feature>
<comment type="similarity">
    <text evidence="9">Belongs to the MnmA/TRMU family.</text>
</comment>
<dbReference type="InterPro" id="IPR046884">
    <property type="entry name" value="MnmA-like_central"/>
</dbReference>
<evidence type="ECO:0000256" key="4">
    <source>
        <dbReference type="ARBA" id="ARBA00022741"/>
    </source>
</evidence>
<dbReference type="InterPro" id="IPR014729">
    <property type="entry name" value="Rossmann-like_a/b/a_fold"/>
</dbReference>
<comment type="function">
    <text evidence="9">Catalyzes the 2-thiolation of uridine at the wobble position (U34) of tRNA, leading to the formation of s(2)U34.</text>
</comment>
<dbReference type="GO" id="GO:0005524">
    <property type="term" value="F:ATP binding"/>
    <property type="evidence" value="ECO:0007669"/>
    <property type="project" value="UniProtKB-KW"/>
</dbReference>
<keyword evidence="5 9" id="KW-0067">ATP-binding</keyword>
<dbReference type="InterPro" id="IPR004506">
    <property type="entry name" value="MnmA-like"/>
</dbReference>
<dbReference type="NCBIfam" id="TIGR00420">
    <property type="entry name" value="trmU"/>
    <property type="match status" value="1"/>
</dbReference>
<feature type="active site" description="Nucleophile" evidence="9">
    <location>
        <position position="112"/>
    </location>
</feature>
<dbReference type="FunFam" id="3.40.50.620:FF:000115">
    <property type="entry name" value="tRNA-specific 2-thiouridylase MnmA"/>
    <property type="match status" value="1"/>
</dbReference>
<dbReference type="InterPro" id="IPR023382">
    <property type="entry name" value="MnmA-like_central_sf"/>
</dbReference>
<comment type="subcellular location">
    <subcellularLocation>
        <location evidence="9">Cytoplasm</location>
    </subcellularLocation>
</comment>
<dbReference type="HAMAP" id="MF_00144">
    <property type="entry name" value="tRNA_thiouridyl_MnmA"/>
    <property type="match status" value="1"/>
</dbReference>
<keyword evidence="1 9" id="KW-0820">tRNA-binding</keyword>
<evidence type="ECO:0000256" key="6">
    <source>
        <dbReference type="ARBA" id="ARBA00022884"/>
    </source>
</evidence>
<dbReference type="GO" id="GO:0002143">
    <property type="term" value="P:tRNA wobble position uridine thiolation"/>
    <property type="evidence" value="ECO:0007669"/>
    <property type="project" value="TreeGrafter"/>
</dbReference>
<dbReference type="GO" id="GO:0005737">
    <property type="term" value="C:cytoplasm"/>
    <property type="evidence" value="ECO:0007669"/>
    <property type="project" value="UniProtKB-SubCell"/>
</dbReference>
<dbReference type="EMBL" id="RBIG01000001">
    <property type="protein sequence ID" value="RKQ72460.1"/>
    <property type="molecule type" value="Genomic_DNA"/>
</dbReference>
<dbReference type="Pfam" id="PF20259">
    <property type="entry name" value="tRNA_Me_trans_M"/>
    <property type="match status" value="1"/>
</dbReference>
<evidence type="ECO:0000256" key="9">
    <source>
        <dbReference type="HAMAP-Rule" id="MF_00144"/>
    </source>
</evidence>
<proteinExistence type="inferred from homology"/>
<evidence type="ECO:0000259" key="11">
    <source>
        <dbReference type="Pfam" id="PF20259"/>
    </source>
</evidence>
<feature type="site" description="Interaction with tRNA" evidence="9">
    <location>
        <position position="137"/>
    </location>
</feature>
<dbReference type="SUPFAM" id="SSF52402">
    <property type="entry name" value="Adenine nucleotide alpha hydrolases-like"/>
    <property type="match status" value="1"/>
</dbReference>
<keyword evidence="4 9" id="KW-0547">Nucleotide-binding</keyword>
<keyword evidence="9" id="KW-0963">Cytoplasm</keyword>
<protein>
    <recommendedName>
        <fullName evidence="9">tRNA-specific 2-thiouridylase MnmA</fullName>
        <ecNumber evidence="9">2.8.1.13</ecNumber>
    </recommendedName>
</protein>